<protein>
    <submittedName>
        <fullName evidence="13">TonB-dependent receptor</fullName>
    </submittedName>
</protein>
<dbReference type="Pfam" id="PF07715">
    <property type="entry name" value="Plug"/>
    <property type="match status" value="1"/>
</dbReference>
<dbReference type="Gene3D" id="2.170.130.10">
    <property type="entry name" value="TonB-dependent receptor, plug domain"/>
    <property type="match status" value="1"/>
</dbReference>
<keyword evidence="6 8" id="KW-0472">Membrane</keyword>
<comment type="similarity">
    <text evidence="8 9">Belongs to the TonB-dependent receptor family.</text>
</comment>
<dbReference type="InterPro" id="IPR037066">
    <property type="entry name" value="Plug_dom_sf"/>
</dbReference>
<feature type="chain" id="PRO_5037082197" evidence="10">
    <location>
        <begin position="23"/>
        <end position="693"/>
    </location>
</feature>
<accession>A0A937L617</accession>
<dbReference type="PANTHER" id="PTHR30069">
    <property type="entry name" value="TONB-DEPENDENT OUTER MEMBRANE RECEPTOR"/>
    <property type="match status" value="1"/>
</dbReference>
<feature type="signal peptide" evidence="10">
    <location>
        <begin position="1"/>
        <end position="22"/>
    </location>
</feature>
<reference evidence="13" key="1">
    <citation type="submission" date="2020-10" db="EMBL/GenBank/DDBJ databases">
        <title>Microbiome of the Black Sea water column analyzed by genome centric metagenomics.</title>
        <authorList>
            <person name="Cabello-Yeves P.J."/>
            <person name="Callieri C."/>
            <person name="Picazo A."/>
            <person name="Mehrshad M."/>
            <person name="Haro-Moreno J.M."/>
            <person name="Roda-Garcia J."/>
            <person name="Dzembekova N."/>
            <person name="Slabakova V."/>
            <person name="Slabakova N."/>
            <person name="Moncheva S."/>
            <person name="Rodriguez-Valera F."/>
        </authorList>
    </citation>
    <scope>NUCLEOTIDE SEQUENCE</scope>
    <source>
        <strain evidence="13">BS307-5m-G5</strain>
    </source>
</reference>
<evidence type="ECO:0000256" key="5">
    <source>
        <dbReference type="ARBA" id="ARBA00023077"/>
    </source>
</evidence>
<proteinExistence type="inferred from homology"/>
<keyword evidence="5 9" id="KW-0798">TonB box</keyword>
<name>A0A937L617_9PROT</name>
<evidence type="ECO:0000313" key="13">
    <source>
        <dbReference type="EMBL" id="MBL6761085.1"/>
    </source>
</evidence>
<dbReference type="Pfam" id="PF00593">
    <property type="entry name" value="TonB_dep_Rec_b-barrel"/>
    <property type="match status" value="1"/>
</dbReference>
<evidence type="ECO:0000256" key="1">
    <source>
        <dbReference type="ARBA" id="ARBA00004571"/>
    </source>
</evidence>
<evidence type="ECO:0000256" key="10">
    <source>
        <dbReference type="SAM" id="SignalP"/>
    </source>
</evidence>
<dbReference type="GO" id="GO:0044718">
    <property type="term" value="P:siderophore transmembrane transport"/>
    <property type="evidence" value="ECO:0007669"/>
    <property type="project" value="TreeGrafter"/>
</dbReference>
<comment type="caution">
    <text evidence="13">The sequence shown here is derived from an EMBL/GenBank/DDBJ whole genome shotgun (WGS) entry which is preliminary data.</text>
</comment>
<dbReference type="PANTHER" id="PTHR30069:SF40">
    <property type="entry name" value="TONB-DEPENDENT RECEPTOR NMB0964-RELATED"/>
    <property type="match status" value="1"/>
</dbReference>
<keyword evidence="10" id="KW-0732">Signal</keyword>
<evidence type="ECO:0000256" key="2">
    <source>
        <dbReference type="ARBA" id="ARBA00022448"/>
    </source>
</evidence>
<evidence type="ECO:0000256" key="4">
    <source>
        <dbReference type="ARBA" id="ARBA00022692"/>
    </source>
</evidence>
<evidence type="ECO:0000256" key="9">
    <source>
        <dbReference type="RuleBase" id="RU003357"/>
    </source>
</evidence>
<dbReference type="Gene3D" id="2.40.170.20">
    <property type="entry name" value="TonB-dependent receptor, beta-barrel domain"/>
    <property type="match status" value="1"/>
</dbReference>
<dbReference type="InterPro" id="IPR036942">
    <property type="entry name" value="Beta-barrel_TonB_sf"/>
</dbReference>
<dbReference type="GO" id="GO:0015344">
    <property type="term" value="F:siderophore uptake transmembrane transporter activity"/>
    <property type="evidence" value="ECO:0007669"/>
    <property type="project" value="TreeGrafter"/>
</dbReference>
<keyword evidence="7 8" id="KW-0998">Cell outer membrane</keyword>
<evidence type="ECO:0000313" key="14">
    <source>
        <dbReference type="Proteomes" id="UP000785783"/>
    </source>
</evidence>
<dbReference type="PROSITE" id="PS52016">
    <property type="entry name" value="TONB_DEPENDENT_REC_3"/>
    <property type="match status" value="1"/>
</dbReference>
<evidence type="ECO:0000256" key="7">
    <source>
        <dbReference type="ARBA" id="ARBA00023237"/>
    </source>
</evidence>
<keyword evidence="4 8" id="KW-0812">Transmembrane</keyword>
<dbReference type="InterPro" id="IPR012910">
    <property type="entry name" value="Plug_dom"/>
</dbReference>
<evidence type="ECO:0000256" key="6">
    <source>
        <dbReference type="ARBA" id="ARBA00023136"/>
    </source>
</evidence>
<organism evidence="13 14">
    <name type="scientific">PS1 clade bacterium</name>
    <dbReference type="NCBI Taxonomy" id="2175152"/>
    <lineage>
        <taxon>Bacteria</taxon>
        <taxon>Pseudomonadati</taxon>
        <taxon>Pseudomonadota</taxon>
        <taxon>Alphaproteobacteria</taxon>
        <taxon>PS1 clade</taxon>
    </lineage>
</organism>
<dbReference type="AlphaFoldDB" id="A0A937L617"/>
<dbReference type="InterPro" id="IPR000531">
    <property type="entry name" value="Beta-barrel_TonB"/>
</dbReference>
<keyword evidence="13" id="KW-0675">Receptor</keyword>
<dbReference type="EMBL" id="JADHOK010000001">
    <property type="protein sequence ID" value="MBL6761085.1"/>
    <property type="molecule type" value="Genomic_DNA"/>
</dbReference>
<keyword evidence="3 8" id="KW-1134">Transmembrane beta strand</keyword>
<keyword evidence="2 8" id="KW-0813">Transport</keyword>
<comment type="subcellular location">
    <subcellularLocation>
        <location evidence="1 8">Cell outer membrane</location>
        <topology evidence="1 8">Multi-pass membrane protein</topology>
    </subcellularLocation>
</comment>
<evidence type="ECO:0000259" key="11">
    <source>
        <dbReference type="Pfam" id="PF00593"/>
    </source>
</evidence>
<dbReference type="Proteomes" id="UP000785783">
    <property type="component" value="Unassembled WGS sequence"/>
</dbReference>
<feature type="domain" description="TonB-dependent receptor plug" evidence="12">
    <location>
        <begin position="41"/>
        <end position="144"/>
    </location>
</feature>
<evidence type="ECO:0000256" key="8">
    <source>
        <dbReference type="PROSITE-ProRule" id="PRU01360"/>
    </source>
</evidence>
<dbReference type="GO" id="GO:0009279">
    <property type="term" value="C:cell outer membrane"/>
    <property type="evidence" value="ECO:0007669"/>
    <property type="project" value="UniProtKB-SubCell"/>
</dbReference>
<dbReference type="InterPro" id="IPR039426">
    <property type="entry name" value="TonB-dep_rcpt-like"/>
</dbReference>
<dbReference type="SUPFAM" id="SSF56935">
    <property type="entry name" value="Porins"/>
    <property type="match status" value="1"/>
</dbReference>
<sequence length="693" mass="74938">MNRKIQVAAWLGATMLSAPVWAQDVDKVIVLSSPFQKSIDTVISTVEVIDAEALQSGLEGPIGNVLSALPGVDSAGFGPAVGQPLIRGLGGYRVDIMANGMTVADIVAAGSDHANALSLYDVDRLEVLKGPAALRYGAFAATGVVNSLNRHMQRDAEDATEVTLGYGDNADEAIGAFFARRGAFALSAFTQDADNITIPTHGETEAYHELHEEEEEEGGGHEEEALVDAEQEAEDTQSESLGFTASAHFGDDETNLSVMARLHEQEYGVPGHAHGGVSAYIDMEQETLQARLMHNGAIGIFDSLQADLTFSTLDQTEFEGAEAATVFDQDSLHLRTEGKAEISDWQTLIGFEYRDAELETTAAEHEGEESHGAYLPPSERTQYGLFGFGQNDTGDWLSELAGRFDNVELTSNPAAHDEEEEAGEGEGHDEPFAGDVSFDLVNLSAGLARRLDNDWLIGGSISSTERAPSEVELFADGVHEAAGRFEEGDHTLDKETALATEVYLRRAWGLQSLRLALFKNDYSDFIYLKRNAALDITEGGETTPGYEYAQQDADVSGFEAEYLTDLQVAGRMLDVTLRYSTVEGELDDGSNIPAMPADKIGLGMAMSFDALRVSVDVENAADQDDTATGELKTDGYTNVDVSASYQPPQYEGLTIIASVRNATDEEIRQHASPLKDRLPEPGQDFRLTARYKF</sequence>
<evidence type="ECO:0000256" key="3">
    <source>
        <dbReference type="ARBA" id="ARBA00022452"/>
    </source>
</evidence>
<feature type="domain" description="TonB-dependent receptor-like beta-barrel" evidence="11">
    <location>
        <begin position="278"/>
        <end position="661"/>
    </location>
</feature>
<gene>
    <name evidence="13" type="ORF">ISQ19_00135</name>
</gene>
<evidence type="ECO:0000259" key="12">
    <source>
        <dbReference type="Pfam" id="PF07715"/>
    </source>
</evidence>